<protein>
    <submittedName>
        <fullName evidence="1">Uncharacterized protein</fullName>
    </submittedName>
</protein>
<name>A0ABZ2TNU5_9RHOB</name>
<sequence>MAALKVLSVAVSSGRVGYVFLEGTQLLDWAVTTTVSNKATNLVAYVQELINTLQPDVVVTEKCNDDCRKGSHSKKLIASIAELASHNYVLDVQVSRRRVFQSKYEEAEYAAKRHPDLIGHLPKKKRRFFEFEPRNMIVFEALVLAEEVINGPPDKLAAAMG</sequence>
<dbReference type="EMBL" id="CP146606">
    <property type="protein sequence ID" value="WYK19853.1"/>
    <property type="molecule type" value="Genomic_DNA"/>
</dbReference>
<evidence type="ECO:0000313" key="1">
    <source>
        <dbReference type="EMBL" id="WYK19853.1"/>
    </source>
</evidence>
<gene>
    <name evidence="1" type="ORF">RZS32_008435</name>
</gene>
<reference evidence="1 2" key="1">
    <citation type="submission" date="2024-02" db="EMBL/GenBank/DDBJ databases">
        <title>Roseovarius strain W115 nov., isolated from a marine algae.</title>
        <authorList>
            <person name="Lee M.W."/>
            <person name="Lee J.K."/>
            <person name="Kim J.M."/>
            <person name="Choi D.G."/>
            <person name="Baek J.H."/>
            <person name="Bayburt H."/>
            <person name="Jung J.J."/>
            <person name="Han D.M."/>
            <person name="Jeon C.O."/>
        </authorList>
    </citation>
    <scope>NUCLEOTIDE SEQUENCE [LARGE SCALE GENOMIC DNA]</scope>
    <source>
        <strain evidence="1 2">W115</strain>
    </source>
</reference>
<accession>A0ABZ2TNU5</accession>
<dbReference type="RefSeq" id="WP_317056551.1">
    <property type="nucleotide sequence ID" value="NZ_CP146606.1"/>
</dbReference>
<keyword evidence="2" id="KW-1185">Reference proteome</keyword>
<organism evidence="1 2">
    <name type="scientific">Roseovarius rhodophyticola</name>
    <dbReference type="NCBI Taxonomy" id="3080827"/>
    <lineage>
        <taxon>Bacteria</taxon>
        <taxon>Pseudomonadati</taxon>
        <taxon>Pseudomonadota</taxon>
        <taxon>Alphaproteobacteria</taxon>
        <taxon>Rhodobacterales</taxon>
        <taxon>Roseobacteraceae</taxon>
        <taxon>Roseovarius</taxon>
    </lineage>
</organism>
<proteinExistence type="predicted"/>
<evidence type="ECO:0000313" key="2">
    <source>
        <dbReference type="Proteomes" id="UP001281305"/>
    </source>
</evidence>
<dbReference type="Proteomes" id="UP001281305">
    <property type="component" value="Chromosome"/>
</dbReference>